<dbReference type="Gene3D" id="6.10.140.2220">
    <property type="match status" value="1"/>
</dbReference>
<organism evidence="6 7">
    <name type="scientific">Phanerochaete sordida</name>
    <dbReference type="NCBI Taxonomy" id="48140"/>
    <lineage>
        <taxon>Eukaryota</taxon>
        <taxon>Fungi</taxon>
        <taxon>Dikarya</taxon>
        <taxon>Basidiomycota</taxon>
        <taxon>Agaricomycotina</taxon>
        <taxon>Agaricomycetes</taxon>
        <taxon>Polyporales</taxon>
        <taxon>Phanerochaetaceae</taxon>
        <taxon>Phanerochaete</taxon>
    </lineage>
</organism>
<evidence type="ECO:0000256" key="1">
    <source>
        <dbReference type="ARBA" id="ARBA00022723"/>
    </source>
</evidence>
<keyword evidence="7" id="KW-1185">Reference proteome</keyword>
<comment type="caution">
    <text evidence="6">The sequence shown here is derived from an EMBL/GenBank/DDBJ whole genome shotgun (WGS) entry which is preliminary data.</text>
</comment>
<dbReference type="PROSITE" id="PS50865">
    <property type="entry name" value="ZF_MYND_2"/>
    <property type="match status" value="1"/>
</dbReference>
<name>A0A9P3GEJ0_9APHY</name>
<evidence type="ECO:0000259" key="5">
    <source>
        <dbReference type="PROSITE" id="PS50865"/>
    </source>
</evidence>
<sequence>MSHWAEVFPARLLSSLGQRSTPDIPMRQRSFEVPSAWPRLTRELCVTEYAAQDKVQEVHLRLAVLVDAVTNAPDAVWHSACQEGMLSAVAEAIRREFAHVFCRELHVSAQSVIGLHYICHMMRLSRTTAGHLRDHNFRNLCQPLGCQGRDYKSLNILFDTLTVLGPLIVSQLRRHRSIQILDTRIAHVFFLVWIHATSENLRARALSHLCILTDYENDTDLWADFLDSALDGCTDGKHAIDAVVRDLKNEGVVDIALGEVFAFISTWYRASVYKNVAEEGSSEGRLAPGVLAAARRQLCRGSDIENIVDAGLMAFITQTCDDTYIPALRGYGFLDLLCHCVTLELPKDNLSPQEHVNAFLRWALEHAPSFSGEHRPKAVAARCRVHAAWKTVGEQLQSRMLARRVRSRPWRVFMKQWSSVEAILGKSIGEGRTPPVGLLERCAWRECLCSVYKPAHRMRTCKGCEWVVYCGERCQKSDWGRGGHREHCRRVAQ</sequence>
<evidence type="ECO:0000313" key="7">
    <source>
        <dbReference type="Proteomes" id="UP000703269"/>
    </source>
</evidence>
<dbReference type="Proteomes" id="UP000703269">
    <property type="component" value="Unassembled WGS sequence"/>
</dbReference>
<feature type="domain" description="MYND-type" evidence="5">
    <location>
        <begin position="449"/>
        <end position="488"/>
    </location>
</feature>
<dbReference type="InterPro" id="IPR002893">
    <property type="entry name" value="Znf_MYND"/>
</dbReference>
<keyword evidence="3" id="KW-0862">Zinc</keyword>
<evidence type="ECO:0000313" key="6">
    <source>
        <dbReference type="EMBL" id="GJE93331.1"/>
    </source>
</evidence>
<evidence type="ECO:0000256" key="3">
    <source>
        <dbReference type="ARBA" id="ARBA00022833"/>
    </source>
</evidence>
<dbReference type="AlphaFoldDB" id="A0A9P3GEJ0"/>
<dbReference type="GO" id="GO:0008270">
    <property type="term" value="F:zinc ion binding"/>
    <property type="evidence" value="ECO:0007669"/>
    <property type="project" value="UniProtKB-KW"/>
</dbReference>
<evidence type="ECO:0000256" key="4">
    <source>
        <dbReference type="PROSITE-ProRule" id="PRU00134"/>
    </source>
</evidence>
<keyword evidence="1" id="KW-0479">Metal-binding</keyword>
<dbReference type="OrthoDB" id="432970at2759"/>
<dbReference type="SUPFAM" id="SSF144232">
    <property type="entry name" value="HIT/MYND zinc finger-like"/>
    <property type="match status" value="1"/>
</dbReference>
<dbReference type="EMBL" id="BPQB01000031">
    <property type="protein sequence ID" value="GJE93331.1"/>
    <property type="molecule type" value="Genomic_DNA"/>
</dbReference>
<reference evidence="6 7" key="1">
    <citation type="submission" date="2021-08" db="EMBL/GenBank/DDBJ databases">
        <title>Draft Genome Sequence of Phanerochaete sordida strain YK-624.</title>
        <authorList>
            <person name="Mori T."/>
            <person name="Dohra H."/>
            <person name="Suzuki T."/>
            <person name="Kawagishi H."/>
            <person name="Hirai H."/>
        </authorList>
    </citation>
    <scope>NUCLEOTIDE SEQUENCE [LARGE SCALE GENOMIC DNA]</scope>
    <source>
        <strain evidence="6 7">YK-624</strain>
    </source>
</reference>
<proteinExistence type="predicted"/>
<protein>
    <submittedName>
        <fullName evidence="6">Zinc finger MYND domain-containing protein</fullName>
    </submittedName>
</protein>
<evidence type="ECO:0000256" key="2">
    <source>
        <dbReference type="ARBA" id="ARBA00022771"/>
    </source>
</evidence>
<keyword evidence="2 4" id="KW-0863">Zinc-finger</keyword>
<gene>
    <name evidence="6" type="ORF">PsYK624_094900</name>
</gene>
<accession>A0A9P3GEJ0</accession>